<sequence length="383" mass="40136">MIVTVEQAALSSAMRQAVRIVQRHSTIPILSHVLVTATTGALEITATDLDARLTVTIEAETAVNGQRALPAGQLAAIAAAAAAGSQIRIEAGADDGRARLGAGRAKWAMATLPGEDFPAWGREDEAKAASFRIEAPRFLQLINHSAFAVSTEETRYYLNGSYLHVGETDGERRLLAVATDGHRLAIARTDLPDGAGEMPGVIVARQTMAALQGLIDATGNALEIRVSAAAIAVEQGDWRLVSKLIDGAFPDYQRVVPSGDEPIARLDAPALRAALGRVRPLAEASKTGSPVKIEIGASPAEGGDDRPVARISARGAGGEASDELAIDWAGGEPVEFGVNVRYLESFLARVGDGEVGLQVINPGSPVRLHVDGEMIGVVMPMRV</sequence>
<dbReference type="PIRSF" id="PIRSF000804">
    <property type="entry name" value="DNA_pol_III_b"/>
    <property type="match status" value="1"/>
</dbReference>
<dbReference type="GO" id="GO:0009360">
    <property type="term" value="C:DNA polymerase III complex"/>
    <property type="evidence" value="ECO:0007669"/>
    <property type="project" value="InterPro"/>
</dbReference>
<evidence type="ECO:0000256" key="7">
    <source>
        <dbReference type="ARBA" id="ARBA00022705"/>
    </source>
</evidence>
<evidence type="ECO:0000259" key="12">
    <source>
        <dbReference type="Pfam" id="PF02767"/>
    </source>
</evidence>
<evidence type="ECO:0000256" key="6">
    <source>
        <dbReference type="ARBA" id="ARBA00022695"/>
    </source>
</evidence>
<comment type="subcellular location">
    <subcellularLocation>
        <location evidence="1 10">Cytoplasm</location>
    </subcellularLocation>
</comment>
<accession>A0A1Y5U5Q6</accession>
<dbReference type="AlphaFoldDB" id="A0A1Y5U5Q6"/>
<gene>
    <name evidence="13" type="primary">dnaN_2</name>
    <name evidence="13" type="ORF">OCH7691_04440</name>
</gene>
<dbReference type="Pfam" id="PF02767">
    <property type="entry name" value="DNA_pol3_beta_2"/>
    <property type="match status" value="1"/>
</dbReference>
<dbReference type="GO" id="GO:0008408">
    <property type="term" value="F:3'-5' exonuclease activity"/>
    <property type="evidence" value="ECO:0007669"/>
    <property type="project" value="InterPro"/>
</dbReference>
<name>A0A1Y5U5Q6_9PROT</name>
<dbReference type="InterPro" id="IPR001001">
    <property type="entry name" value="DNA_polIII_beta"/>
</dbReference>
<dbReference type="OrthoDB" id="8421503at2"/>
<keyword evidence="5 10" id="KW-0808">Transferase</keyword>
<organism evidence="13 14">
    <name type="scientific">Oceanibacterium hippocampi</name>
    <dbReference type="NCBI Taxonomy" id="745714"/>
    <lineage>
        <taxon>Bacteria</taxon>
        <taxon>Pseudomonadati</taxon>
        <taxon>Pseudomonadota</taxon>
        <taxon>Alphaproteobacteria</taxon>
        <taxon>Sneathiellales</taxon>
        <taxon>Sneathiellaceae</taxon>
        <taxon>Oceanibacterium</taxon>
    </lineage>
</organism>
<comment type="function">
    <text evidence="10">Confers DNA tethering and processivity to DNA polymerases and other proteins. Acts as a clamp, forming a ring around DNA (a reaction catalyzed by the clamp-loading complex) which diffuses in an ATP-independent manner freely and bidirectionally along dsDNA. Initially characterized for its ability to contact the catalytic subunit of DNA polymerase III (Pol III), a complex, multichain enzyme responsible for most of the replicative synthesis in bacteria; Pol III exhibits 3'-5' exonuclease proofreading activity. The beta chain is required for initiation of replication as well as for processivity of DNA replication.</text>
</comment>
<dbReference type="Gene3D" id="3.70.10.10">
    <property type="match status" value="1"/>
</dbReference>
<evidence type="ECO:0000259" key="11">
    <source>
        <dbReference type="Pfam" id="PF00712"/>
    </source>
</evidence>
<evidence type="ECO:0000256" key="4">
    <source>
        <dbReference type="ARBA" id="ARBA00022490"/>
    </source>
</evidence>
<evidence type="ECO:0000256" key="2">
    <source>
        <dbReference type="ARBA" id="ARBA00010752"/>
    </source>
</evidence>
<dbReference type="GO" id="GO:0003677">
    <property type="term" value="F:DNA binding"/>
    <property type="evidence" value="ECO:0007669"/>
    <property type="project" value="UniProtKB-UniRule"/>
</dbReference>
<comment type="subunit">
    <text evidence="10">Forms a ring-shaped head-to-tail homodimer around DNA.</text>
</comment>
<keyword evidence="14" id="KW-1185">Reference proteome</keyword>
<dbReference type="PANTHER" id="PTHR30478:SF0">
    <property type="entry name" value="BETA SLIDING CLAMP"/>
    <property type="match status" value="1"/>
</dbReference>
<dbReference type="GO" id="GO:0006271">
    <property type="term" value="P:DNA strand elongation involved in DNA replication"/>
    <property type="evidence" value="ECO:0007669"/>
    <property type="project" value="TreeGrafter"/>
</dbReference>
<protein>
    <recommendedName>
        <fullName evidence="3 10">Beta sliding clamp</fullName>
    </recommendedName>
</protein>
<keyword evidence="4 10" id="KW-0963">Cytoplasm</keyword>
<dbReference type="Pfam" id="PF00712">
    <property type="entry name" value="DNA_pol3_beta"/>
    <property type="match status" value="1"/>
</dbReference>
<dbReference type="SUPFAM" id="SSF55979">
    <property type="entry name" value="DNA clamp"/>
    <property type="match status" value="3"/>
</dbReference>
<dbReference type="GO" id="GO:0005737">
    <property type="term" value="C:cytoplasm"/>
    <property type="evidence" value="ECO:0007669"/>
    <property type="project" value="UniProtKB-SubCell"/>
</dbReference>
<dbReference type="InterPro" id="IPR046938">
    <property type="entry name" value="DNA_clamp_sf"/>
</dbReference>
<reference evidence="13 14" key="1">
    <citation type="submission" date="2017-03" db="EMBL/GenBank/DDBJ databases">
        <authorList>
            <person name="Afonso C.L."/>
            <person name="Miller P.J."/>
            <person name="Scott M.A."/>
            <person name="Spackman E."/>
            <person name="Goraichik I."/>
            <person name="Dimitrov K.M."/>
            <person name="Suarez D.L."/>
            <person name="Swayne D.E."/>
        </authorList>
    </citation>
    <scope>NUCLEOTIDE SEQUENCE [LARGE SCALE GENOMIC DNA]</scope>
    <source>
        <strain evidence="13 14">CECT 7691</strain>
    </source>
</reference>
<dbReference type="InParanoid" id="A0A1Y5U5Q6"/>
<keyword evidence="8 10" id="KW-0239">DNA-directed DNA polymerase</keyword>
<dbReference type="InterPro" id="IPR022634">
    <property type="entry name" value="DNA_polIII_beta_N"/>
</dbReference>
<proteinExistence type="inferred from homology"/>
<dbReference type="CDD" id="cd00140">
    <property type="entry name" value="beta_clamp"/>
    <property type="match status" value="1"/>
</dbReference>
<dbReference type="NCBIfam" id="TIGR00663">
    <property type="entry name" value="dnan"/>
    <property type="match status" value="1"/>
</dbReference>
<evidence type="ECO:0000256" key="5">
    <source>
        <dbReference type="ARBA" id="ARBA00022679"/>
    </source>
</evidence>
<evidence type="ECO:0000313" key="13">
    <source>
        <dbReference type="EMBL" id="SLN77522.1"/>
    </source>
</evidence>
<keyword evidence="9" id="KW-0238">DNA-binding</keyword>
<keyword evidence="6 10" id="KW-0548">Nucleotidyltransferase</keyword>
<keyword evidence="7 10" id="KW-0235">DNA replication</keyword>
<dbReference type="GO" id="GO:0003887">
    <property type="term" value="F:DNA-directed DNA polymerase activity"/>
    <property type="evidence" value="ECO:0007669"/>
    <property type="project" value="UniProtKB-UniRule"/>
</dbReference>
<dbReference type="Gene3D" id="3.10.150.10">
    <property type="entry name" value="DNA Polymerase III, subunit A, domain 2"/>
    <property type="match status" value="1"/>
</dbReference>
<evidence type="ECO:0000256" key="8">
    <source>
        <dbReference type="ARBA" id="ARBA00022932"/>
    </source>
</evidence>
<dbReference type="InterPro" id="IPR022637">
    <property type="entry name" value="DNA_polIII_beta_cen"/>
</dbReference>
<evidence type="ECO:0000256" key="3">
    <source>
        <dbReference type="ARBA" id="ARBA00021035"/>
    </source>
</evidence>
<evidence type="ECO:0000256" key="10">
    <source>
        <dbReference type="PIRNR" id="PIRNR000804"/>
    </source>
</evidence>
<dbReference type="EMBL" id="FWFR01000008">
    <property type="protein sequence ID" value="SLN77522.1"/>
    <property type="molecule type" value="Genomic_DNA"/>
</dbReference>
<dbReference type="SMART" id="SM00480">
    <property type="entry name" value="POL3Bc"/>
    <property type="match status" value="1"/>
</dbReference>
<evidence type="ECO:0000256" key="1">
    <source>
        <dbReference type="ARBA" id="ARBA00004496"/>
    </source>
</evidence>
<dbReference type="RefSeq" id="WP_085885776.1">
    <property type="nucleotide sequence ID" value="NZ_FWFR01000008.1"/>
</dbReference>
<evidence type="ECO:0000256" key="9">
    <source>
        <dbReference type="ARBA" id="ARBA00023125"/>
    </source>
</evidence>
<evidence type="ECO:0000313" key="14">
    <source>
        <dbReference type="Proteomes" id="UP000193200"/>
    </source>
</evidence>
<feature type="domain" description="DNA polymerase III beta sliding clamp N-terminal" evidence="11">
    <location>
        <begin position="1"/>
        <end position="119"/>
    </location>
</feature>
<dbReference type="PANTHER" id="PTHR30478">
    <property type="entry name" value="DNA POLYMERASE III SUBUNIT BETA"/>
    <property type="match status" value="1"/>
</dbReference>
<feature type="domain" description="DNA polymerase III beta sliding clamp central" evidence="12">
    <location>
        <begin position="134"/>
        <end position="251"/>
    </location>
</feature>
<dbReference type="Proteomes" id="UP000193200">
    <property type="component" value="Unassembled WGS sequence"/>
</dbReference>
<comment type="similarity">
    <text evidence="2 10">Belongs to the beta sliding clamp family.</text>
</comment>